<dbReference type="InterPro" id="IPR050327">
    <property type="entry name" value="Proton-linked_MCT"/>
</dbReference>
<feature type="transmembrane region" description="Helical" evidence="1">
    <location>
        <begin position="321"/>
        <end position="341"/>
    </location>
</feature>
<keyword evidence="1" id="KW-0812">Transmembrane</keyword>
<name>A0A8B7NMZ3_HYAAZ</name>
<dbReference type="PANTHER" id="PTHR11360">
    <property type="entry name" value="MONOCARBOXYLATE TRANSPORTER"/>
    <property type="match status" value="1"/>
</dbReference>
<dbReference type="Gene3D" id="1.20.1250.20">
    <property type="entry name" value="MFS general substrate transporter like domains"/>
    <property type="match status" value="2"/>
</dbReference>
<keyword evidence="1" id="KW-0472">Membrane</keyword>
<dbReference type="PANTHER" id="PTHR11360:SF306">
    <property type="entry name" value="RE01051P"/>
    <property type="match status" value="1"/>
</dbReference>
<gene>
    <name evidence="3" type="primary">LOC108671952</name>
</gene>
<keyword evidence="1" id="KW-1133">Transmembrane helix</keyword>
<organism evidence="2 3">
    <name type="scientific">Hyalella azteca</name>
    <name type="common">Amphipod</name>
    <dbReference type="NCBI Taxonomy" id="294128"/>
    <lineage>
        <taxon>Eukaryota</taxon>
        <taxon>Metazoa</taxon>
        <taxon>Ecdysozoa</taxon>
        <taxon>Arthropoda</taxon>
        <taxon>Crustacea</taxon>
        <taxon>Multicrustacea</taxon>
        <taxon>Malacostraca</taxon>
        <taxon>Eumalacostraca</taxon>
        <taxon>Peracarida</taxon>
        <taxon>Amphipoda</taxon>
        <taxon>Senticaudata</taxon>
        <taxon>Talitrida</taxon>
        <taxon>Talitroidea</taxon>
        <taxon>Hyalellidae</taxon>
        <taxon>Hyalella</taxon>
    </lineage>
</organism>
<feature type="transmembrane region" description="Helical" evidence="1">
    <location>
        <begin position="45"/>
        <end position="72"/>
    </location>
</feature>
<keyword evidence="2" id="KW-1185">Reference proteome</keyword>
<sequence>MTTNKYFDKRRALASAICISGNAFGGFIMPPLVDYLLHQFGLRGTLFITSAVMLNIVVAGVCFRPVSVHAIVQGKHKIKLKRRRQEIKKPVTSKELPKSKSKMKDVVSQRGSATFASEAGALAGFENLIDPALYDKRKMINTSSTIIHASNVSNSRKLLNNNEEFSDISSDSESSVHSVSELRLSVGGDDLMHIGAEAVFDGDLHSERRSSVENIELRSVNSVTATNGTNACDTCRVDSEPVTKEIGVGVLSSPVTNEPVSSVKSQQNLHYYSQELTTATEFKNPFLQGTTPPTTAKLNGFIFHKNLDTCFDYEVPKTRQMFLMTLSCFLFKMSVPHPLFYLHVYFISVDVDVGTVSAIIAGSSLADVVGRLGVSWLTRTKLVPAVYLYSFSCFVTGACILCVPVATSAVSLSAVLSGYGLGVVAWSVLMPVMLTQAHGSDRLPAAYGFLRIFMGVANFVSPQISGALTDATGSFLCSYRVMGACSLAAALLALSASTGSTRCSQPQRHESI</sequence>
<dbReference type="InterPro" id="IPR036259">
    <property type="entry name" value="MFS_trans_sf"/>
</dbReference>
<feature type="transmembrane region" description="Helical" evidence="1">
    <location>
        <begin position="353"/>
        <end position="374"/>
    </location>
</feature>
<dbReference type="SUPFAM" id="SSF103473">
    <property type="entry name" value="MFS general substrate transporter"/>
    <property type="match status" value="1"/>
</dbReference>
<evidence type="ECO:0000313" key="2">
    <source>
        <dbReference type="Proteomes" id="UP000694843"/>
    </source>
</evidence>
<dbReference type="KEGG" id="hazt:108671952"/>
<feature type="transmembrane region" description="Helical" evidence="1">
    <location>
        <begin position="446"/>
        <end position="465"/>
    </location>
</feature>
<dbReference type="OMA" id="CEINGTF"/>
<feature type="transmembrane region" description="Helical" evidence="1">
    <location>
        <begin position="386"/>
        <end position="406"/>
    </location>
</feature>
<dbReference type="AlphaFoldDB" id="A0A8B7NMZ3"/>
<feature type="transmembrane region" description="Helical" evidence="1">
    <location>
        <begin position="412"/>
        <end position="434"/>
    </location>
</feature>
<accession>A0A8B7NMZ3</accession>
<proteinExistence type="predicted"/>
<dbReference type="RefSeq" id="XP_018015042.1">
    <property type="nucleotide sequence ID" value="XM_018159553.2"/>
</dbReference>
<reference evidence="3" key="1">
    <citation type="submission" date="2025-08" db="UniProtKB">
        <authorList>
            <consortium name="RefSeq"/>
        </authorList>
    </citation>
    <scope>IDENTIFICATION</scope>
    <source>
        <tissue evidence="3">Whole organism</tissue>
    </source>
</reference>
<feature type="transmembrane region" description="Helical" evidence="1">
    <location>
        <begin position="471"/>
        <end position="494"/>
    </location>
</feature>
<dbReference type="Proteomes" id="UP000694843">
    <property type="component" value="Unplaced"/>
</dbReference>
<dbReference type="OrthoDB" id="2213137at2759"/>
<evidence type="ECO:0000313" key="3">
    <source>
        <dbReference type="RefSeq" id="XP_018015042.1"/>
    </source>
</evidence>
<feature type="transmembrane region" description="Helical" evidence="1">
    <location>
        <begin position="12"/>
        <end position="33"/>
    </location>
</feature>
<protein>
    <submittedName>
        <fullName evidence="3">Uncharacterized protein LOC108671952</fullName>
    </submittedName>
</protein>
<dbReference type="GeneID" id="108671952"/>
<dbReference type="GO" id="GO:0008028">
    <property type="term" value="F:monocarboxylic acid transmembrane transporter activity"/>
    <property type="evidence" value="ECO:0007669"/>
    <property type="project" value="TreeGrafter"/>
</dbReference>
<evidence type="ECO:0000256" key="1">
    <source>
        <dbReference type="SAM" id="Phobius"/>
    </source>
</evidence>